<dbReference type="OrthoDB" id="442243at2759"/>
<reference evidence="2 3" key="1">
    <citation type="journal article" date="2018" name="BMC Genomics">
        <title>Genomic evidence for intraspecific hybridization in a clonal and extremely halotolerant yeast.</title>
        <authorList>
            <person name="Gostincar C."/>
            <person name="Stajich J.E."/>
            <person name="Zupancic J."/>
            <person name="Zalar P."/>
            <person name="Gunde-Cimerman N."/>
        </authorList>
    </citation>
    <scope>NUCLEOTIDE SEQUENCE [LARGE SCALE GENOMIC DNA]</scope>
    <source>
        <strain evidence="2 3">EXF-2682</strain>
    </source>
</reference>
<proteinExistence type="predicted"/>
<organism evidence="2 3">
    <name type="scientific">Hortaea werneckii</name>
    <name type="common">Black yeast</name>
    <name type="synonym">Cladosporium werneckii</name>
    <dbReference type="NCBI Taxonomy" id="91943"/>
    <lineage>
        <taxon>Eukaryota</taxon>
        <taxon>Fungi</taxon>
        <taxon>Dikarya</taxon>
        <taxon>Ascomycota</taxon>
        <taxon>Pezizomycotina</taxon>
        <taxon>Dothideomycetes</taxon>
        <taxon>Dothideomycetidae</taxon>
        <taxon>Mycosphaerellales</taxon>
        <taxon>Teratosphaeriaceae</taxon>
        <taxon>Hortaea</taxon>
    </lineage>
</organism>
<evidence type="ECO:0000313" key="3">
    <source>
        <dbReference type="Proteomes" id="UP000269276"/>
    </source>
</evidence>
<feature type="region of interest" description="Disordered" evidence="1">
    <location>
        <begin position="344"/>
        <end position="386"/>
    </location>
</feature>
<dbReference type="SUPFAM" id="SSF53474">
    <property type="entry name" value="alpha/beta-Hydrolases"/>
    <property type="match status" value="1"/>
</dbReference>
<dbReference type="PANTHER" id="PTHR47842:SF1">
    <property type="entry name" value="DUF676 DOMAIN-CONTAINING PROTEIN"/>
    <property type="match status" value="1"/>
</dbReference>
<name>A0A3M7CMH4_HORWE</name>
<evidence type="ECO:0000256" key="1">
    <source>
        <dbReference type="SAM" id="MobiDB-lite"/>
    </source>
</evidence>
<evidence type="ECO:0000313" key="2">
    <source>
        <dbReference type="EMBL" id="RMY53229.1"/>
    </source>
</evidence>
<dbReference type="PANTHER" id="PTHR47842">
    <property type="entry name" value="EXPRESSED PROTEIN"/>
    <property type="match status" value="1"/>
</dbReference>
<feature type="compositionally biased region" description="Low complexity" evidence="1">
    <location>
        <begin position="466"/>
        <end position="475"/>
    </location>
</feature>
<protein>
    <recommendedName>
        <fullName evidence="4">DUF676 domain-containing protein</fullName>
    </recommendedName>
</protein>
<dbReference type="AlphaFoldDB" id="A0A3M7CMH4"/>
<evidence type="ECO:0008006" key="4">
    <source>
        <dbReference type="Google" id="ProtNLM"/>
    </source>
</evidence>
<feature type="region of interest" description="Disordered" evidence="1">
    <location>
        <begin position="454"/>
        <end position="475"/>
    </location>
</feature>
<sequence>MTKTLLLVFIHGFKGSDHTFHTFPQDLRAYLSHSLPDIDILSIQYPQYETRGELRECVAKFKDWLQNKVIDLEVANQTPSPTIDPSVHVVLCGHSMGGIVAAETLLSIARDEPVPMGQANDTSNSTSTQERNGAESTESAVEDEDADGNKATKASTPETTRLLFPCVKAILAFDTPYLGISPGVLAHGAEEHFNQASAAYKAFDSASNFFGWKSPRNATPETIPSASSKGLPAADNSTASGWSKWGTYAKYGGAAAALAGAAGAAYMNRNQISQGFAWAGSHLEFVGCLGRGAELQKRVQNVVELTRTHDIGFANFYGALSEKASSKTQYAGAMVGQDRTFCVIPKAKRTNDSPTGSKRAAPPRNPNPPPKRRKTQTEEDMQQEMDQGDKVAEFADDPSKSKGHWVKCVNPTANDEIRAHTSMFQPQRNPDYHDMIARARDQVTEWIDRAWYRGAGNEGREGGGEANEATTATTA</sequence>
<dbReference type="EMBL" id="QWIP01000857">
    <property type="protein sequence ID" value="RMY53229.1"/>
    <property type="molecule type" value="Genomic_DNA"/>
</dbReference>
<dbReference type="Gene3D" id="3.40.50.1820">
    <property type="entry name" value="alpha/beta hydrolase"/>
    <property type="match status" value="1"/>
</dbReference>
<dbReference type="Proteomes" id="UP000269276">
    <property type="component" value="Unassembled WGS sequence"/>
</dbReference>
<dbReference type="InterPro" id="IPR029058">
    <property type="entry name" value="AB_hydrolase_fold"/>
</dbReference>
<gene>
    <name evidence="2" type="ORF">D0863_14017</name>
</gene>
<dbReference type="VEuPathDB" id="FungiDB:BTJ68_12778"/>
<feature type="compositionally biased region" description="Polar residues" evidence="1">
    <location>
        <begin position="119"/>
        <end position="139"/>
    </location>
</feature>
<comment type="caution">
    <text evidence="2">The sequence shown here is derived from an EMBL/GenBank/DDBJ whole genome shotgun (WGS) entry which is preliminary data.</text>
</comment>
<accession>A0A3M7CMH4</accession>
<feature type="region of interest" description="Disordered" evidence="1">
    <location>
        <begin position="114"/>
        <end position="155"/>
    </location>
</feature>